<dbReference type="Proteomes" id="UP000470384">
    <property type="component" value="Unassembled WGS sequence"/>
</dbReference>
<evidence type="ECO:0000256" key="3">
    <source>
        <dbReference type="ARBA" id="ARBA00023163"/>
    </source>
</evidence>
<dbReference type="GeneID" id="300655534"/>
<dbReference type="PROSITE" id="PS01081">
    <property type="entry name" value="HTH_TETR_1"/>
    <property type="match status" value="1"/>
</dbReference>
<evidence type="ECO:0000259" key="6">
    <source>
        <dbReference type="PROSITE" id="PS50977"/>
    </source>
</evidence>
<evidence type="ECO:0000256" key="1">
    <source>
        <dbReference type="ARBA" id="ARBA00023015"/>
    </source>
</evidence>
<dbReference type="InterPro" id="IPR001647">
    <property type="entry name" value="HTH_TetR"/>
</dbReference>
<dbReference type="RefSeq" id="WP_170080205.1">
    <property type="nucleotide sequence ID" value="NZ_BMHN01000001.1"/>
</dbReference>
<keyword evidence="1" id="KW-0805">Transcription regulation</keyword>
<dbReference type="InterPro" id="IPR009057">
    <property type="entry name" value="Homeodomain-like_sf"/>
</dbReference>
<dbReference type="Pfam" id="PF00440">
    <property type="entry name" value="TetR_N"/>
    <property type="match status" value="1"/>
</dbReference>
<dbReference type="InterPro" id="IPR025996">
    <property type="entry name" value="MT1864/Rv1816-like_C"/>
</dbReference>
<evidence type="ECO:0000313" key="7">
    <source>
        <dbReference type="EMBL" id="NBG96384.1"/>
    </source>
</evidence>
<dbReference type="EMBL" id="WXYQ01000007">
    <property type="protein sequence ID" value="NBG96384.1"/>
    <property type="molecule type" value="Genomic_DNA"/>
</dbReference>
<dbReference type="InterPro" id="IPR036271">
    <property type="entry name" value="Tet_transcr_reg_TetR-rel_C_sf"/>
</dbReference>
<dbReference type="SUPFAM" id="SSF48498">
    <property type="entry name" value="Tetracyclin repressor-like, C-terminal domain"/>
    <property type="match status" value="1"/>
</dbReference>
<feature type="domain" description="HTH tetR-type" evidence="6">
    <location>
        <begin position="12"/>
        <end position="72"/>
    </location>
</feature>
<keyword evidence="2 4" id="KW-0238">DNA-binding</keyword>
<sequence length="277" mass="29783">MPMPTLSDQELVETRRDYAAAALALYREGGVRAVTMRAVADRLSVSHTLVYRYFSSKSGLLASARALCFDALRETICDAVTATRGNAEAKLVALIQADVAWTLSNLADYRLMFMVEHDPVATAPDFDAARQRLGETCIEVISAYLAEAGRDDDPAMLCNLGWAGIHGVVMLEDAGHLTGEASAECMLQPMLQSVYRMKIPLKPVFARVSAASGQDISKNQSTDNKTARATPARTGQAKATKANGAATGRRKQDGPKAQGAPPRRRGISGRRRSAADL</sequence>
<dbReference type="PANTHER" id="PTHR30055">
    <property type="entry name" value="HTH-TYPE TRANSCRIPTIONAL REGULATOR RUTR"/>
    <property type="match status" value="1"/>
</dbReference>
<organism evidence="7 8">
    <name type="scientific">Pyruvatibacter mobilis</name>
    <dbReference type="NCBI Taxonomy" id="1712261"/>
    <lineage>
        <taxon>Bacteria</taxon>
        <taxon>Pseudomonadati</taxon>
        <taxon>Pseudomonadota</taxon>
        <taxon>Alphaproteobacteria</taxon>
        <taxon>Hyphomicrobiales</taxon>
        <taxon>Parvibaculaceae</taxon>
        <taxon>Pyruvatibacter</taxon>
    </lineage>
</organism>
<dbReference type="Pfam" id="PF13305">
    <property type="entry name" value="TetR_C_33"/>
    <property type="match status" value="1"/>
</dbReference>
<feature type="region of interest" description="Disordered" evidence="5">
    <location>
        <begin position="212"/>
        <end position="277"/>
    </location>
</feature>
<accession>A0A845QD78</accession>
<dbReference type="PROSITE" id="PS50977">
    <property type="entry name" value="HTH_TETR_2"/>
    <property type="match status" value="1"/>
</dbReference>
<feature type="compositionally biased region" description="Basic residues" evidence="5">
    <location>
        <begin position="262"/>
        <end position="277"/>
    </location>
</feature>
<gene>
    <name evidence="7" type="ORF">GTQ45_11625</name>
</gene>
<keyword evidence="8" id="KW-1185">Reference proteome</keyword>
<dbReference type="PANTHER" id="PTHR30055:SF234">
    <property type="entry name" value="HTH-TYPE TRANSCRIPTIONAL REGULATOR BETI"/>
    <property type="match status" value="1"/>
</dbReference>
<dbReference type="SUPFAM" id="SSF46689">
    <property type="entry name" value="Homeodomain-like"/>
    <property type="match status" value="1"/>
</dbReference>
<feature type="DNA-binding region" description="H-T-H motif" evidence="4">
    <location>
        <begin position="35"/>
        <end position="54"/>
    </location>
</feature>
<feature type="compositionally biased region" description="Polar residues" evidence="5">
    <location>
        <begin position="212"/>
        <end position="224"/>
    </location>
</feature>
<feature type="compositionally biased region" description="Low complexity" evidence="5">
    <location>
        <begin position="237"/>
        <end position="247"/>
    </location>
</feature>
<evidence type="ECO:0000313" key="8">
    <source>
        <dbReference type="Proteomes" id="UP000470384"/>
    </source>
</evidence>
<dbReference type="Gene3D" id="1.10.357.10">
    <property type="entry name" value="Tetracycline Repressor, domain 2"/>
    <property type="match status" value="1"/>
</dbReference>
<dbReference type="GO" id="GO:0003700">
    <property type="term" value="F:DNA-binding transcription factor activity"/>
    <property type="evidence" value="ECO:0007669"/>
    <property type="project" value="TreeGrafter"/>
</dbReference>
<comment type="caution">
    <text evidence="7">The sequence shown here is derived from an EMBL/GenBank/DDBJ whole genome shotgun (WGS) entry which is preliminary data.</text>
</comment>
<evidence type="ECO:0000256" key="2">
    <source>
        <dbReference type="ARBA" id="ARBA00023125"/>
    </source>
</evidence>
<dbReference type="InterPro" id="IPR023772">
    <property type="entry name" value="DNA-bd_HTH_TetR-type_CS"/>
</dbReference>
<name>A0A845QD78_9HYPH</name>
<dbReference type="AlphaFoldDB" id="A0A845QD78"/>
<reference evidence="7 8" key="1">
    <citation type="journal article" date="2016" name="Int. J. Syst. Evol. Microbiol.">
        <title>Pyruvatibacter mobilis gen. nov., sp. nov., a marine bacterium from the culture broth of Picochlorum sp. 122.</title>
        <authorList>
            <person name="Wang G."/>
            <person name="Tang M."/>
            <person name="Wu H."/>
            <person name="Dai S."/>
            <person name="Li T."/>
            <person name="Chen C."/>
            <person name="He H."/>
            <person name="Fan J."/>
            <person name="Xiang W."/>
            <person name="Li X."/>
        </authorList>
    </citation>
    <scope>NUCLEOTIDE SEQUENCE [LARGE SCALE GENOMIC DNA]</scope>
    <source>
        <strain evidence="7 8">GYP-11</strain>
    </source>
</reference>
<evidence type="ECO:0000256" key="4">
    <source>
        <dbReference type="PROSITE-ProRule" id="PRU00335"/>
    </source>
</evidence>
<dbReference type="GO" id="GO:0000976">
    <property type="term" value="F:transcription cis-regulatory region binding"/>
    <property type="evidence" value="ECO:0007669"/>
    <property type="project" value="TreeGrafter"/>
</dbReference>
<protein>
    <submittedName>
        <fullName evidence="7">TetR family transcriptional regulator</fullName>
    </submittedName>
</protein>
<dbReference type="InterPro" id="IPR050109">
    <property type="entry name" value="HTH-type_TetR-like_transc_reg"/>
</dbReference>
<proteinExistence type="predicted"/>
<keyword evidence="3" id="KW-0804">Transcription</keyword>
<evidence type="ECO:0000256" key="5">
    <source>
        <dbReference type="SAM" id="MobiDB-lite"/>
    </source>
</evidence>